<protein>
    <recommendedName>
        <fullName evidence="2">DUF3617 family protein</fullName>
    </recommendedName>
</protein>
<proteinExistence type="predicted"/>
<dbReference type="EMBL" id="FR695877">
    <property type="protein sequence ID" value="CBX30646.1"/>
    <property type="molecule type" value="Genomic_DNA"/>
</dbReference>
<evidence type="ECO:0000313" key="1">
    <source>
        <dbReference type="EMBL" id="CBX30646.1"/>
    </source>
</evidence>
<dbReference type="Pfam" id="PF12276">
    <property type="entry name" value="DUF3617"/>
    <property type="match status" value="1"/>
</dbReference>
<dbReference type="AlphaFoldDB" id="E1YKL3"/>
<organism evidence="1">
    <name type="scientific">uncultured Desulfobacterium sp</name>
    <dbReference type="NCBI Taxonomy" id="201089"/>
    <lineage>
        <taxon>Bacteria</taxon>
        <taxon>Pseudomonadati</taxon>
        <taxon>Thermodesulfobacteriota</taxon>
        <taxon>Desulfobacteria</taxon>
        <taxon>Desulfobacterales</taxon>
        <taxon>Desulfobacteriaceae</taxon>
        <taxon>Desulfobacterium</taxon>
        <taxon>environmental samples</taxon>
    </lineage>
</organism>
<reference evidence="1" key="1">
    <citation type="journal article" date="2011" name="Environ. Microbiol.">
        <title>Genomic insights into the metabolic potential of the polycyclic aromatic hydrocarbon degrading sulfate-reducing Deltaproteobacterium N47.</title>
        <authorList>
            <person name="Bergmann F."/>
            <person name="Selesi D."/>
            <person name="Weinmaier T."/>
            <person name="Tischler P."/>
            <person name="Rattei T."/>
            <person name="Meckenstock R.U."/>
        </authorList>
    </citation>
    <scope>NUCLEOTIDE SEQUENCE</scope>
</reference>
<dbReference type="InterPro" id="IPR022061">
    <property type="entry name" value="DUF3617"/>
</dbReference>
<gene>
    <name evidence="1" type="ORF">N47_E41580</name>
</gene>
<evidence type="ECO:0008006" key="2">
    <source>
        <dbReference type="Google" id="ProtNLM"/>
    </source>
</evidence>
<name>E1YKL3_9BACT</name>
<sequence>MSFWSVMLLITFFAGLLYAGPNMNPGKWEITYENEMPGMPMKMPAVKITQCITNQEIVPKNDQQSGQGCKTTDIKISGDTVSWSIICNNPGGASKAKGKIIYSGNQMKGQMDMEQAGMKMTTKISGQRIGKCD</sequence>
<accession>E1YKL3</accession>